<keyword evidence="2" id="KW-0732">Signal</keyword>
<protein>
    <submittedName>
        <fullName evidence="3">Putative secreted protein</fullName>
    </submittedName>
</protein>
<name>A0A2M4DEQ4_ANODA</name>
<proteinExistence type="predicted"/>
<evidence type="ECO:0000256" key="2">
    <source>
        <dbReference type="SAM" id="SignalP"/>
    </source>
</evidence>
<evidence type="ECO:0000313" key="3">
    <source>
        <dbReference type="EMBL" id="MBW76005.1"/>
    </source>
</evidence>
<dbReference type="AlphaFoldDB" id="A0A2M4DEQ4"/>
<feature type="signal peptide" evidence="2">
    <location>
        <begin position="1"/>
        <end position="16"/>
    </location>
</feature>
<feature type="chain" id="PRO_5014656473" evidence="2">
    <location>
        <begin position="17"/>
        <end position="67"/>
    </location>
</feature>
<organism evidence="3">
    <name type="scientific">Anopheles darlingi</name>
    <name type="common">Mosquito</name>
    <dbReference type="NCBI Taxonomy" id="43151"/>
    <lineage>
        <taxon>Eukaryota</taxon>
        <taxon>Metazoa</taxon>
        <taxon>Ecdysozoa</taxon>
        <taxon>Arthropoda</taxon>
        <taxon>Hexapoda</taxon>
        <taxon>Insecta</taxon>
        <taxon>Pterygota</taxon>
        <taxon>Neoptera</taxon>
        <taxon>Endopterygota</taxon>
        <taxon>Diptera</taxon>
        <taxon>Nematocera</taxon>
        <taxon>Culicoidea</taxon>
        <taxon>Culicidae</taxon>
        <taxon>Anophelinae</taxon>
        <taxon>Anopheles</taxon>
    </lineage>
</organism>
<evidence type="ECO:0000256" key="1">
    <source>
        <dbReference type="SAM" id="MobiDB-lite"/>
    </source>
</evidence>
<sequence length="67" mass="7751">MCAVCVVFIVLPHCNLVQIMVDARMLSVLTIIMQGREKHRDPRSPHYSAQKPRSVRLDSGDEMDRYH</sequence>
<feature type="region of interest" description="Disordered" evidence="1">
    <location>
        <begin position="37"/>
        <end position="67"/>
    </location>
</feature>
<feature type="compositionally biased region" description="Basic and acidic residues" evidence="1">
    <location>
        <begin position="55"/>
        <end position="67"/>
    </location>
</feature>
<reference evidence="3" key="1">
    <citation type="submission" date="2018-01" db="EMBL/GenBank/DDBJ databases">
        <title>An insight into the sialome of Amazonian anophelines.</title>
        <authorList>
            <person name="Ribeiro J.M."/>
            <person name="Scarpassa V."/>
            <person name="Calvo E."/>
        </authorList>
    </citation>
    <scope>NUCLEOTIDE SEQUENCE</scope>
</reference>
<dbReference type="EMBL" id="GGFL01011827">
    <property type="protein sequence ID" value="MBW76005.1"/>
    <property type="molecule type" value="Transcribed_RNA"/>
</dbReference>
<accession>A0A2M4DEQ4</accession>